<proteinExistence type="predicted"/>
<dbReference type="Proteomes" id="UP000034166">
    <property type="component" value="Unassembled WGS sequence"/>
</dbReference>
<dbReference type="OrthoDB" id="2880219at2"/>
<keyword evidence="3" id="KW-1185">Reference proteome</keyword>
<dbReference type="EMBL" id="LAYY01000015">
    <property type="protein sequence ID" value="KKK37313.1"/>
    <property type="molecule type" value="Genomic_DNA"/>
</dbReference>
<sequence>MNRELYDLMTKILSEVDSVKSHIEEAKQENGVNLQATERIIDRLKIIAQEADDELNDTLIRIEENFDIEQAKSRRTIHD</sequence>
<dbReference type="AlphaFoldDB" id="A0A0M2ST52"/>
<organism evidence="2 3">
    <name type="scientific">Mesobacillus campisalis</name>
    <dbReference type="NCBI Taxonomy" id="1408103"/>
    <lineage>
        <taxon>Bacteria</taxon>
        <taxon>Bacillati</taxon>
        <taxon>Bacillota</taxon>
        <taxon>Bacilli</taxon>
        <taxon>Bacillales</taxon>
        <taxon>Bacillaceae</taxon>
        <taxon>Mesobacillus</taxon>
    </lineage>
</organism>
<gene>
    <name evidence="2" type="ORF">WQ57_13985</name>
</gene>
<evidence type="ECO:0000256" key="1">
    <source>
        <dbReference type="SAM" id="Coils"/>
    </source>
</evidence>
<evidence type="ECO:0000313" key="3">
    <source>
        <dbReference type="Proteomes" id="UP000034166"/>
    </source>
</evidence>
<protein>
    <submittedName>
        <fullName evidence="2">Uncharacterized protein</fullName>
    </submittedName>
</protein>
<keyword evidence="1" id="KW-0175">Coiled coil</keyword>
<feature type="coiled-coil region" evidence="1">
    <location>
        <begin position="9"/>
        <end position="54"/>
    </location>
</feature>
<dbReference type="RefSeq" id="WP_046524406.1">
    <property type="nucleotide sequence ID" value="NZ_LAYY01000015.1"/>
</dbReference>
<evidence type="ECO:0000313" key="2">
    <source>
        <dbReference type="EMBL" id="KKK37313.1"/>
    </source>
</evidence>
<reference evidence="2 3" key="1">
    <citation type="submission" date="2015-04" db="EMBL/GenBank/DDBJ databases">
        <title>Taxonomic description and genome sequence of Bacillus campisalis sp. nov., a novel member of the genus Bacillus isolated from solar saltern.</title>
        <authorList>
            <person name="Mathan Kumar R."/>
            <person name="Kaur G."/>
            <person name="Kumar A."/>
            <person name="Singh N.K."/>
            <person name="Kaur N."/>
            <person name="Kumar N."/>
            <person name="Mayilraj S."/>
        </authorList>
    </citation>
    <scope>NUCLEOTIDE SEQUENCE [LARGE SCALE GENOMIC DNA]</scope>
    <source>
        <strain evidence="2 3">SA2-6</strain>
    </source>
</reference>
<accession>A0A0M2ST52</accession>
<dbReference type="PATRIC" id="fig|1408103.3.peg.3146"/>
<name>A0A0M2ST52_9BACI</name>
<comment type="caution">
    <text evidence="2">The sequence shown here is derived from an EMBL/GenBank/DDBJ whole genome shotgun (WGS) entry which is preliminary data.</text>
</comment>